<dbReference type="PANTHER" id="PTHR43673:SF10">
    <property type="entry name" value="NADH DEHYDROGENASE_NAD(P)H NITROREDUCTASE XCC3605-RELATED"/>
    <property type="match status" value="1"/>
</dbReference>
<evidence type="ECO:0000313" key="5">
    <source>
        <dbReference type="Proteomes" id="UP000595205"/>
    </source>
</evidence>
<proteinExistence type="inferred from homology"/>
<dbReference type="Pfam" id="PF00881">
    <property type="entry name" value="Nitroreductase"/>
    <property type="match status" value="1"/>
</dbReference>
<protein>
    <submittedName>
        <fullName evidence="4">Nitroreductase</fullName>
    </submittedName>
</protein>
<dbReference type="CDD" id="cd02062">
    <property type="entry name" value="Nitro_FMN_reductase"/>
    <property type="match status" value="1"/>
</dbReference>
<dbReference type="InterPro" id="IPR000415">
    <property type="entry name" value="Nitroreductase-like"/>
</dbReference>
<sequence length="231" mass="25011">MRVGELMSRPGMQLYDVMRTAFAAREFTDDPLPDEVLGRIFDNARFAPSGGNRQGAHVTVVRDAAVRRRLAELGMPAARRYFAQLQAGENPWNSIHPSAVPQKAIEETEIPDTFVAPIAKAPVVLVVSVDLTVVAALDQHLDRVGIAGGASVYPLIWNILLAARSEGYGGTITTMAIAAEGDVRGLLGIPDRHAVAAVVPLGKPVRQLSKLRRRPVSEFITRDRFDGPPFG</sequence>
<dbReference type="PANTHER" id="PTHR43673">
    <property type="entry name" value="NAD(P)H NITROREDUCTASE YDGI-RELATED"/>
    <property type="match status" value="1"/>
</dbReference>
<dbReference type="SUPFAM" id="SSF55469">
    <property type="entry name" value="FMN-dependent nitroreductase-like"/>
    <property type="match status" value="1"/>
</dbReference>
<gene>
    <name evidence="4" type="ORF">MINTM018_38730</name>
</gene>
<feature type="domain" description="Nitroreductase" evidence="3">
    <location>
        <begin position="24"/>
        <end position="203"/>
    </location>
</feature>
<name>A0A7R7RND1_MYCIT</name>
<keyword evidence="2" id="KW-0560">Oxidoreductase</keyword>
<dbReference type="GO" id="GO:0016491">
    <property type="term" value="F:oxidoreductase activity"/>
    <property type="evidence" value="ECO:0007669"/>
    <property type="project" value="UniProtKB-KW"/>
</dbReference>
<dbReference type="Gene3D" id="3.40.109.10">
    <property type="entry name" value="NADH Oxidase"/>
    <property type="match status" value="1"/>
</dbReference>
<accession>A0A7R7RND1</accession>
<organism evidence="4 5">
    <name type="scientific">Mycobacterium intracellulare</name>
    <dbReference type="NCBI Taxonomy" id="1767"/>
    <lineage>
        <taxon>Bacteria</taxon>
        <taxon>Bacillati</taxon>
        <taxon>Actinomycetota</taxon>
        <taxon>Actinomycetes</taxon>
        <taxon>Mycobacteriales</taxon>
        <taxon>Mycobacteriaceae</taxon>
        <taxon>Mycobacterium</taxon>
        <taxon>Mycobacterium avium complex (MAC)</taxon>
    </lineage>
</organism>
<evidence type="ECO:0000259" key="3">
    <source>
        <dbReference type="Pfam" id="PF00881"/>
    </source>
</evidence>
<evidence type="ECO:0000256" key="2">
    <source>
        <dbReference type="ARBA" id="ARBA00023002"/>
    </source>
</evidence>
<evidence type="ECO:0000313" key="4">
    <source>
        <dbReference type="EMBL" id="BCP01104.1"/>
    </source>
</evidence>
<reference evidence="4 5" key="1">
    <citation type="submission" date="2020-12" db="EMBL/GenBank/DDBJ databases">
        <title>Genome sequence of clinical Mycobacterium intracellulare strains.</title>
        <authorList>
            <person name="Tateishi Y."/>
            <person name="Matsumoto S."/>
            <person name="Fukushima Y."/>
            <person name="Nakajima C."/>
            <person name="Suzuki Y."/>
        </authorList>
    </citation>
    <scope>NUCLEOTIDE SEQUENCE [LARGE SCALE GENOMIC DNA]</scope>
    <source>
        <strain evidence="4 5">M018</strain>
    </source>
</reference>
<dbReference type="EMBL" id="AP024255">
    <property type="protein sequence ID" value="BCP01104.1"/>
    <property type="molecule type" value="Genomic_DNA"/>
</dbReference>
<dbReference type="OMA" id="ENPWNSI"/>
<dbReference type="AlphaFoldDB" id="A0A7R7RND1"/>
<comment type="similarity">
    <text evidence="1">Belongs to the nitroreductase family.</text>
</comment>
<dbReference type="Proteomes" id="UP000595205">
    <property type="component" value="Chromosome"/>
</dbReference>
<dbReference type="InterPro" id="IPR029479">
    <property type="entry name" value="Nitroreductase"/>
</dbReference>
<evidence type="ECO:0000256" key="1">
    <source>
        <dbReference type="ARBA" id="ARBA00007118"/>
    </source>
</evidence>